<dbReference type="EMBL" id="LGRN01000127">
    <property type="protein sequence ID" value="OJD16002.1"/>
    <property type="molecule type" value="Genomic_DNA"/>
</dbReference>
<evidence type="ECO:0000256" key="1">
    <source>
        <dbReference type="SAM" id="MobiDB-lite"/>
    </source>
</evidence>
<evidence type="ECO:0000313" key="2">
    <source>
        <dbReference type="EMBL" id="OJD16002.1"/>
    </source>
</evidence>
<name>A0A1J9PJC1_9EURO</name>
<comment type="caution">
    <text evidence="2">The sequence shown here is derived from an EMBL/GenBank/DDBJ whole genome shotgun (WGS) entry which is preliminary data.</text>
</comment>
<evidence type="ECO:0000313" key="3">
    <source>
        <dbReference type="Proteomes" id="UP000182235"/>
    </source>
</evidence>
<protein>
    <submittedName>
        <fullName evidence="2">Uncharacterized protein</fullName>
    </submittedName>
</protein>
<gene>
    <name evidence="2" type="ORF">AJ78_03794</name>
</gene>
<dbReference type="VEuPathDB" id="FungiDB:AJ78_03794"/>
<keyword evidence="3" id="KW-1185">Reference proteome</keyword>
<feature type="compositionally biased region" description="Polar residues" evidence="1">
    <location>
        <begin position="164"/>
        <end position="175"/>
    </location>
</feature>
<reference evidence="2 3" key="1">
    <citation type="submission" date="2015-07" db="EMBL/GenBank/DDBJ databases">
        <title>Emmonsia species relationships and genome sequence.</title>
        <authorList>
            <consortium name="The Broad Institute Genomics Platform"/>
            <person name="Cuomo C.A."/>
            <person name="Munoz J.F."/>
            <person name="Imamovic A."/>
            <person name="Priest M.E."/>
            <person name="Young S."/>
            <person name="Clay O.K."/>
            <person name="McEwen J.G."/>
        </authorList>
    </citation>
    <scope>NUCLEOTIDE SEQUENCE [LARGE SCALE GENOMIC DNA]</scope>
    <source>
        <strain evidence="2 3">UAMH 9510</strain>
    </source>
</reference>
<dbReference type="Proteomes" id="UP000182235">
    <property type="component" value="Unassembled WGS sequence"/>
</dbReference>
<feature type="region of interest" description="Disordered" evidence="1">
    <location>
        <begin position="148"/>
        <end position="175"/>
    </location>
</feature>
<dbReference type="AlphaFoldDB" id="A0A1J9PJC1"/>
<proteinExistence type="predicted"/>
<accession>A0A1J9PJC1</accession>
<organism evidence="2 3">
    <name type="scientific">Emergomyces pasteurianus Ep9510</name>
    <dbReference type="NCBI Taxonomy" id="1447872"/>
    <lineage>
        <taxon>Eukaryota</taxon>
        <taxon>Fungi</taxon>
        <taxon>Dikarya</taxon>
        <taxon>Ascomycota</taxon>
        <taxon>Pezizomycotina</taxon>
        <taxon>Eurotiomycetes</taxon>
        <taxon>Eurotiomycetidae</taxon>
        <taxon>Onygenales</taxon>
        <taxon>Ajellomycetaceae</taxon>
        <taxon>Emergomyces</taxon>
    </lineage>
</organism>
<sequence>MRTSLRHKKRSCLADRLKKFTQLSLRRHKVPTFRCNPTRRRTISSEYLDSPYTPGVSIHIVQLASSSVTTASIQKSESVLAKLKRHVRPLIWWKSSDARNNLGDEITLAQKSYGVNENSQTLAPNEEPKRPRTCFSFFRKFRQSCQTESTPKVSTTSTSVGSLQPPSYHQSTHSRMPASITISSQIRPPTTRNTTFSGATTAEMEPADWPPLTAFPNNRLSGAHQIAAWQISPPPVRSPTRHSDGAHNIQYGESQLTPLEGQYKRNQRADCPVTNWLDGLPDEPPGIRRIAGVENLREVQTSHTI</sequence>
<dbReference type="OrthoDB" id="4181273at2759"/>
<feature type="compositionally biased region" description="Low complexity" evidence="1">
    <location>
        <begin position="148"/>
        <end position="162"/>
    </location>
</feature>